<accession>A0A0B2NY30</accession>
<dbReference type="GO" id="GO:0009507">
    <property type="term" value="C:chloroplast"/>
    <property type="evidence" value="ECO:0007669"/>
    <property type="project" value="TreeGrafter"/>
</dbReference>
<dbReference type="InterPro" id="IPR045090">
    <property type="entry name" value="Pept_M3A_M3B"/>
</dbReference>
<feature type="domain" description="Oligopeptidase A N-terminal" evidence="1">
    <location>
        <begin position="1"/>
        <end position="81"/>
    </location>
</feature>
<dbReference type="Pfam" id="PF19310">
    <property type="entry name" value="TOP_N"/>
    <property type="match status" value="1"/>
</dbReference>
<gene>
    <name evidence="2" type="ORF">glysoja_045960</name>
</gene>
<dbReference type="SUPFAM" id="SSF55486">
    <property type="entry name" value="Metalloproteases ('zincins'), catalytic domain"/>
    <property type="match status" value="1"/>
</dbReference>
<dbReference type="MEROPS" id="M03.A01"/>
<dbReference type="AlphaFoldDB" id="A0A0B2NY30"/>
<protein>
    <submittedName>
        <fullName evidence="2">Oligopeptidase A</fullName>
        <ecNumber evidence="2">3.4.24.70</ecNumber>
    </submittedName>
</protein>
<dbReference type="Proteomes" id="UP000053555">
    <property type="component" value="Unassembled WGS sequence"/>
</dbReference>
<evidence type="ECO:0000313" key="2">
    <source>
        <dbReference type="EMBL" id="KHN01965.1"/>
    </source>
</evidence>
<reference evidence="2" key="1">
    <citation type="submission" date="2014-07" db="EMBL/GenBank/DDBJ databases">
        <title>Identification of a novel salt tolerance gene in wild soybean by whole-genome sequencing.</title>
        <authorList>
            <person name="Lam H.-M."/>
            <person name="Qi X."/>
            <person name="Li M.-W."/>
            <person name="Liu X."/>
            <person name="Xie M."/>
            <person name="Ni M."/>
            <person name="Xu X."/>
        </authorList>
    </citation>
    <scope>NUCLEOTIDE SEQUENCE [LARGE SCALE GENOMIC DNA]</scope>
    <source>
        <tissue evidence="2">Root</tissue>
    </source>
</reference>
<name>A0A0B2NY30_GLYSO</name>
<dbReference type="Gene3D" id="1.10.1370.40">
    <property type="match status" value="1"/>
</dbReference>
<dbReference type="EC" id="3.4.24.70" evidence="2"/>
<proteinExistence type="predicted"/>
<keyword evidence="2" id="KW-0378">Hydrolase</keyword>
<dbReference type="PANTHER" id="PTHR11804">
    <property type="entry name" value="PROTEASE M3 THIMET OLIGOPEPTIDASE-RELATED"/>
    <property type="match status" value="1"/>
</dbReference>
<dbReference type="InterPro" id="IPR045666">
    <property type="entry name" value="OpdA_N"/>
</dbReference>
<dbReference type="GO" id="GO:0006518">
    <property type="term" value="P:peptide metabolic process"/>
    <property type="evidence" value="ECO:0007669"/>
    <property type="project" value="TreeGrafter"/>
</dbReference>
<dbReference type="GO" id="GO:0004222">
    <property type="term" value="F:metalloendopeptidase activity"/>
    <property type="evidence" value="ECO:0007669"/>
    <property type="project" value="UniProtKB-EC"/>
</dbReference>
<dbReference type="GO" id="GO:0006508">
    <property type="term" value="P:proteolysis"/>
    <property type="evidence" value="ECO:0007669"/>
    <property type="project" value="InterPro"/>
</dbReference>
<dbReference type="PANTHER" id="PTHR11804:SF83">
    <property type="entry name" value="LD37516P"/>
    <property type="match status" value="1"/>
</dbReference>
<organism evidence="2">
    <name type="scientific">Glycine soja</name>
    <name type="common">Wild soybean</name>
    <dbReference type="NCBI Taxonomy" id="3848"/>
    <lineage>
        <taxon>Eukaryota</taxon>
        <taxon>Viridiplantae</taxon>
        <taxon>Streptophyta</taxon>
        <taxon>Embryophyta</taxon>
        <taxon>Tracheophyta</taxon>
        <taxon>Spermatophyta</taxon>
        <taxon>Magnoliopsida</taxon>
        <taxon>eudicotyledons</taxon>
        <taxon>Gunneridae</taxon>
        <taxon>Pentapetalae</taxon>
        <taxon>rosids</taxon>
        <taxon>fabids</taxon>
        <taxon>Fabales</taxon>
        <taxon>Fabaceae</taxon>
        <taxon>Papilionoideae</taxon>
        <taxon>50 kb inversion clade</taxon>
        <taxon>NPAAA clade</taxon>
        <taxon>indigoferoid/millettioid clade</taxon>
        <taxon>Phaseoleae</taxon>
        <taxon>Glycine</taxon>
        <taxon>Glycine subgen. Soja</taxon>
    </lineage>
</organism>
<dbReference type="EMBL" id="KN670624">
    <property type="protein sequence ID" value="KHN01965.1"/>
    <property type="molecule type" value="Genomic_DNA"/>
</dbReference>
<evidence type="ECO:0000259" key="1">
    <source>
        <dbReference type="Pfam" id="PF19310"/>
    </source>
</evidence>
<sequence>MVNHLKVVNDSLQLRSTIEDVQVEKVKFQLRLSPSKPIYNAFKAIQESPNWQTLSDACKRLVESQIKEAVLNGVSLEDDKRESFNKIEQELEKLSQRFGGNVMDATKKFKKLITDKKEIEGLPATALGLAA</sequence>